<evidence type="ECO:0000256" key="4">
    <source>
        <dbReference type="ARBA" id="ARBA00042071"/>
    </source>
</evidence>
<reference evidence="7" key="1">
    <citation type="submission" date="2023-08" db="EMBL/GenBank/DDBJ databases">
        <authorList>
            <person name="Alioto T."/>
            <person name="Alioto T."/>
            <person name="Gomez Garrido J."/>
        </authorList>
    </citation>
    <scope>NUCLEOTIDE SEQUENCE</scope>
</reference>
<dbReference type="InterPro" id="IPR014756">
    <property type="entry name" value="Ig_E-set"/>
</dbReference>
<dbReference type="GO" id="GO:0007165">
    <property type="term" value="P:signal transduction"/>
    <property type="evidence" value="ECO:0007669"/>
    <property type="project" value="InterPro"/>
</dbReference>
<dbReference type="FunFam" id="2.60.40.840:FF:000002">
    <property type="entry name" value="Arrestin 3"/>
    <property type="match status" value="1"/>
</dbReference>
<comment type="similarity">
    <text evidence="1">Belongs to the arrestin family.</text>
</comment>
<dbReference type="GO" id="GO:0001917">
    <property type="term" value="C:photoreceptor inner segment"/>
    <property type="evidence" value="ECO:0007669"/>
    <property type="project" value="TreeGrafter"/>
</dbReference>
<proteinExistence type="inferred from homology"/>
<dbReference type="SUPFAM" id="SSF81296">
    <property type="entry name" value="E set domains"/>
    <property type="match status" value="2"/>
</dbReference>
<dbReference type="Gene3D" id="2.60.40.640">
    <property type="match status" value="1"/>
</dbReference>
<dbReference type="FunFam" id="2.60.40.640:FF:000011">
    <property type="entry name" value="S-arrestin isoform X2"/>
    <property type="match status" value="1"/>
</dbReference>
<dbReference type="EMBL" id="OY660877">
    <property type="protein sequence ID" value="CAJ1073061.1"/>
    <property type="molecule type" value="Genomic_DNA"/>
</dbReference>
<evidence type="ECO:0000256" key="1">
    <source>
        <dbReference type="ARBA" id="ARBA00005298"/>
    </source>
</evidence>
<evidence type="ECO:0000256" key="3">
    <source>
        <dbReference type="ARBA" id="ARBA00041305"/>
    </source>
</evidence>
<protein>
    <recommendedName>
        <fullName evidence="2">S-arrestin</fullName>
    </recommendedName>
    <alternativeName>
        <fullName evidence="4">Retinal S-antigen</fullName>
    </alternativeName>
    <alternativeName>
        <fullName evidence="3">Rod photoreceptor arrestin</fullName>
    </alternativeName>
</protein>
<gene>
    <name evidence="7" type="ORF">XNOV1_A002435</name>
</gene>
<sequence>MSPKNVVFKKICKDKSVGVYMGKRDFVDHVDSVDPVDGVILIDPEALQGRKVFVTLSCTFRYGRDDMDVMGIAFRRELYLSTRQVYPPLLDREKGVHTRTQAKLLRKLGDNAYPFFFEFPDNLPCSVALQPAPHDVGKQCAVEFEVKAFSAESPDAKVHRRSMVKLLLRKVQYAPEGPGVAPSVETTREFVMSEKPLHVQAGLDKEMYYHGEIIKVHVDITNNSSKTIKNIIVSVDQVANVVLYSNDSYAKCVAIEEPGDSVPPGATLQKVYPLLPLLANNRERRGIALDGKLKHEDTNLASSTIVKDGVLKEVMGIMVSYRVTVKLIVGGEVCMEVPFKLMHPKPDAVKESEMEEEMEFQEFKRAYLKGIIDDDDDEEGNASGGEDMAPAEK</sequence>
<dbReference type="InterPro" id="IPR000698">
    <property type="entry name" value="Arrestin"/>
</dbReference>
<evidence type="ECO:0000256" key="2">
    <source>
        <dbReference type="ARBA" id="ARBA00040206"/>
    </source>
</evidence>
<dbReference type="Pfam" id="PF02752">
    <property type="entry name" value="Arrestin_C"/>
    <property type="match status" value="1"/>
</dbReference>
<dbReference type="Pfam" id="PF00339">
    <property type="entry name" value="Arrestin_N"/>
    <property type="match status" value="1"/>
</dbReference>
<dbReference type="GO" id="GO:0001750">
    <property type="term" value="C:photoreceptor outer segment"/>
    <property type="evidence" value="ECO:0007669"/>
    <property type="project" value="TreeGrafter"/>
</dbReference>
<dbReference type="InterPro" id="IPR014752">
    <property type="entry name" value="Arrestin-like_C"/>
</dbReference>
<feature type="domain" description="Arrestin C-terminal-like" evidence="6">
    <location>
        <begin position="193"/>
        <end position="346"/>
    </location>
</feature>
<dbReference type="InterPro" id="IPR011022">
    <property type="entry name" value="Arrestin_C-like"/>
</dbReference>
<dbReference type="GO" id="GO:0001664">
    <property type="term" value="F:G protein-coupled receptor binding"/>
    <property type="evidence" value="ECO:0007669"/>
    <property type="project" value="TreeGrafter"/>
</dbReference>
<keyword evidence="8" id="KW-1185">Reference proteome</keyword>
<dbReference type="Gene3D" id="2.60.40.840">
    <property type="match status" value="1"/>
</dbReference>
<dbReference type="InterPro" id="IPR014753">
    <property type="entry name" value="Arrestin_N"/>
</dbReference>
<dbReference type="InterPro" id="IPR017864">
    <property type="entry name" value="Arrestin_CS"/>
</dbReference>
<evidence type="ECO:0000313" key="7">
    <source>
        <dbReference type="EMBL" id="CAJ1073061.1"/>
    </source>
</evidence>
<dbReference type="AlphaFoldDB" id="A0AAV1GIS3"/>
<dbReference type="InterPro" id="IPR011021">
    <property type="entry name" value="Arrestin-like_N"/>
</dbReference>
<accession>A0AAV1GIS3</accession>
<dbReference type="GO" id="GO:0007399">
    <property type="term" value="P:nervous system development"/>
    <property type="evidence" value="ECO:0007669"/>
    <property type="project" value="UniProtKB-ARBA"/>
</dbReference>
<dbReference type="PANTHER" id="PTHR11792:SF15">
    <property type="entry name" value="S-ARRESTIN"/>
    <property type="match status" value="1"/>
</dbReference>
<dbReference type="PANTHER" id="PTHR11792">
    <property type="entry name" value="ARRESTIN"/>
    <property type="match status" value="1"/>
</dbReference>
<dbReference type="PRINTS" id="PR00309">
    <property type="entry name" value="ARRESTIN"/>
</dbReference>
<dbReference type="Proteomes" id="UP001178508">
    <property type="component" value="Chromosome 14"/>
</dbReference>
<evidence type="ECO:0000256" key="5">
    <source>
        <dbReference type="SAM" id="MobiDB-lite"/>
    </source>
</evidence>
<evidence type="ECO:0000259" key="6">
    <source>
        <dbReference type="SMART" id="SM01017"/>
    </source>
</evidence>
<dbReference type="SMART" id="SM01017">
    <property type="entry name" value="Arrestin_C"/>
    <property type="match status" value="1"/>
</dbReference>
<name>A0AAV1GIS3_XYRNO</name>
<evidence type="ECO:0000313" key="8">
    <source>
        <dbReference type="Proteomes" id="UP001178508"/>
    </source>
</evidence>
<dbReference type="GO" id="GO:0002031">
    <property type="term" value="P:G protein-coupled receptor internalization"/>
    <property type="evidence" value="ECO:0007669"/>
    <property type="project" value="TreeGrafter"/>
</dbReference>
<organism evidence="7 8">
    <name type="scientific">Xyrichtys novacula</name>
    <name type="common">Pearly razorfish</name>
    <name type="synonym">Hemipteronotus novacula</name>
    <dbReference type="NCBI Taxonomy" id="13765"/>
    <lineage>
        <taxon>Eukaryota</taxon>
        <taxon>Metazoa</taxon>
        <taxon>Chordata</taxon>
        <taxon>Craniata</taxon>
        <taxon>Vertebrata</taxon>
        <taxon>Euteleostomi</taxon>
        <taxon>Actinopterygii</taxon>
        <taxon>Neopterygii</taxon>
        <taxon>Teleostei</taxon>
        <taxon>Neoteleostei</taxon>
        <taxon>Acanthomorphata</taxon>
        <taxon>Eupercaria</taxon>
        <taxon>Labriformes</taxon>
        <taxon>Labridae</taxon>
        <taxon>Xyrichtys</taxon>
    </lineage>
</organism>
<feature type="region of interest" description="Disordered" evidence="5">
    <location>
        <begin position="373"/>
        <end position="393"/>
    </location>
</feature>
<dbReference type="PROSITE" id="PS00295">
    <property type="entry name" value="ARRESTINS"/>
    <property type="match status" value="1"/>
</dbReference>